<keyword evidence="2" id="KW-0411">Iron-sulfur</keyword>
<keyword evidence="5" id="KW-1185">Reference proteome</keyword>
<dbReference type="PANTHER" id="PTHR43742">
    <property type="entry name" value="TRIMETHYLAMINE-N-OXIDE REDUCTASE"/>
    <property type="match status" value="1"/>
</dbReference>
<sequence length="324" mass="36171">MHYAPEALFDGLGSITVTEGSACWSAGLDAYLYCTGTVEKSDPEDMVNSKVIILWGVNPAWTAVHQMYFIDQARNRGAQVVVIDPIFTATAIQADLYLQPKAGSDGALALGIAKYIVDNALYDEKFLVHHVYGYKAFFEYLKTISYDWVEDRTALPKEAIWEVAELYAKNSPAALWTGFGLQRHTNGGQNIRAIITLAALTGNLGKSGAGVYYASMKHWELFSFYTRDYISSKNPVLHRKVNINTLGKELEKIANPPVKMLWLTQRNLFQDAETASLKSALEDLELIVQVDQFMNQSSRYADIFCRQPLNLKNGMLYQAIGITG</sequence>
<dbReference type="Gene3D" id="3.40.228.10">
    <property type="entry name" value="Dimethylsulfoxide Reductase, domain 2"/>
    <property type="match status" value="1"/>
</dbReference>
<dbReference type="PANTHER" id="PTHR43742:SF6">
    <property type="entry name" value="OXIDOREDUCTASE YYAE-RELATED"/>
    <property type="match status" value="1"/>
</dbReference>
<keyword evidence="1" id="KW-0408">Iron</keyword>
<dbReference type="Proteomes" id="UP000187485">
    <property type="component" value="Unassembled WGS sequence"/>
</dbReference>
<evidence type="ECO:0000259" key="3">
    <source>
        <dbReference type="Pfam" id="PF00384"/>
    </source>
</evidence>
<proteinExistence type="predicted"/>
<comment type="caution">
    <text evidence="4">The sequence shown here is derived from an EMBL/GenBank/DDBJ whole genome shotgun (WGS) entry which is preliminary data.</text>
</comment>
<evidence type="ECO:0000256" key="2">
    <source>
        <dbReference type="ARBA" id="ARBA00023014"/>
    </source>
</evidence>
<dbReference type="Gene3D" id="3.40.50.740">
    <property type="match status" value="1"/>
</dbReference>
<dbReference type="InterPro" id="IPR006656">
    <property type="entry name" value="Mopterin_OxRdtase"/>
</dbReference>
<dbReference type="STRING" id="870242.cpu_12010"/>
<dbReference type="InterPro" id="IPR050612">
    <property type="entry name" value="Prok_Mopterin_Oxidored"/>
</dbReference>
<dbReference type="GO" id="GO:0016491">
    <property type="term" value="F:oxidoreductase activity"/>
    <property type="evidence" value="ECO:0007669"/>
    <property type="project" value="InterPro"/>
</dbReference>
<evidence type="ECO:0000313" key="4">
    <source>
        <dbReference type="EMBL" id="GAV22691.1"/>
    </source>
</evidence>
<dbReference type="SUPFAM" id="SSF53706">
    <property type="entry name" value="Formate dehydrogenase/DMSO reductase, domains 1-3"/>
    <property type="match status" value="1"/>
</dbReference>
<evidence type="ECO:0000313" key="5">
    <source>
        <dbReference type="Proteomes" id="UP000187485"/>
    </source>
</evidence>
<dbReference type="Pfam" id="PF00384">
    <property type="entry name" value="Molybdopterin"/>
    <property type="match status" value="1"/>
</dbReference>
<feature type="domain" description="Molybdopterin oxidoreductase" evidence="3">
    <location>
        <begin position="40"/>
        <end position="303"/>
    </location>
</feature>
<keyword evidence="2" id="KW-0479">Metal-binding</keyword>
<dbReference type="AlphaFoldDB" id="A0A1L8CUW3"/>
<accession>A0A1L8CUW3</accession>
<evidence type="ECO:0000256" key="1">
    <source>
        <dbReference type="ARBA" id="ARBA00023004"/>
    </source>
</evidence>
<reference evidence="5" key="1">
    <citation type="submission" date="2016-12" db="EMBL/GenBank/DDBJ databases">
        <title>Draft Genome Sequences od Carboxydothermus pertinax and islandicus, Hydrogenogenic Carboxydotrophic Bacteria.</title>
        <authorList>
            <person name="Fukuyama Y."/>
            <person name="Ohmae K."/>
            <person name="Yoneda Y."/>
            <person name="Yoshida T."/>
            <person name="Sako Y."/>
        </authorList>
    </citation>
    <scope>NUCLEOTIDE SEQUENCE [LARGE SCALE GENOMIC DNA]</scope>
    <source>
        <strain evidence="5">Ug1</strain>
    </source>
</reference>
<name>A0A1L8CUW3_9THEO</name>
<protein>
    <submittedName>
        <fullName evidence="4">Dimethyl sulfoxide reductase subunit A</fullName>
    </submittedName>
</protein>
<dbReference type="GO" id="GO:0051536">
    <property type="term" value="F:iron-sulfur cluster binding"/>
    <property type="evidence" value="ECO:0007669"/>
    <property type="project" value="UniProtKB-KW"/>
</dbReference>
<organism evidence="4 5">
    <name type="scientific">Carboxydothermus pertinax</name>
    <dbReference type="NCBI Taxonomy" id="870242"/>
    <lineage>
        <taxon>Bacteria</taxon>
        <taxon>Bacillati</taxon>
        <taxon>Bacillota</taxon>
        <taxon>Clostridia</taxon>
        <taxon>Thermoanaerobacterales</taxon>
        <taxon>Thermoanaerobacteraceae</taxon>
        <taxon>Carboxydothermus</taxon>
    </lineage>
</organism>
<dbReference type="EMBL" id="BDJK01000018">
    <property type="protein sequence ID" value="GAV22691.1"/>
    <property type="molecule type" value="Genomic_DNA"/>
</dbReference>
<gene>
    <name evidence="4" type="ORF">cpu_12010</name>
</gene>